<dbReference type="Proteomes" id="UP000485058">
    <property type="component" value="Unassembled WGS sequence"/>
</dbReference>
<organism evidence="1 2">
    <name type="scientific">Haematococcus lacustris</name>
    <name type="common">Green alga</name>
    <name type="synonym">Haematococcus pluvialis</name>
    <dbReference type="NCBI Taxonomy" id="44745"/>
    <lineage>
        <taxon>Eukaryota</taxon>
        <taxon>Viridiplantae</taxon>
        <taxon>Chlorophyta</taxon>
        <taxon>core chlorophytes</taxon>
        <taxon>Chlorophyceae</taxon>
        <taxon>CS clade</taxon>
        <taxon>Chlamydomonadales</taxon>
        <taxon>Haematococcaceae</taxon>
        <taxon>Haematococcus</taxon>
    </lineage>
</organism>
<sequence length="165" mass="17846">MGEMVGCLGKWVGPPTLPTAHPTQPPGKAGFKLATEFTRLWQFGREGCLASKEFGSSVMREMGRVWAELGSSAVLATKFRTVAHTVLPASKEAGRRLPACLPASASTVKQADHQPACIYACLPACAALRLPSSPLAPPCHRRCLPALIFTRRRCGSSHGSWFWMR</sequence>
<gene>
    <name evidence="1" type="ORF">HaLaN_21333</name>
</gene>
<name>A0A699ZRD1_HAELA</name>
<evidence type="ECO:0000313" key="2">
    <source>
        <dbReference type="Proteomes" id="UP000485058"/>
    </source>
</evidence>
<dbReference type="AlphaFoldDB" id="A0A699ZRD1"/>
<proteinExistence type="predicted"/>
<comment type="caution">
    <text evidence="1">The sequence shown here is derived from an EMBL/GenBank/DDBJ whole genome shotgun (WGS) entry which is preliminary data.</text>
</comment>
<protein>
    <submittedName>
        <fullName evidence="1">Uncharacterized protein</fullName>
    </submittedName>
</protein>
<keyword evidence="2" id="KW-1185">Reference proteome</keyword>
<dbReference type="EMBL" id="BLLF01002332">
    <property type="protein sequence ID" value="GFH23680.1"/>
    <property type="molecule type" value="Genomic_DNA"/>
</dbReference>
<evidence type="ECO:0000313" key="1">
    <source>
        <dbReference type="EMBL" id="GFH23680.1"/>
    </source>
</evidence>
<accession>A0A699ZRD1</accession>
<reference evidence="1 2" key="1">
    <citation type="submission" date="2020-02" db="EMBL/GenBank/DDBJ databases">
        <title>Draft genome sequence of Haematococcus lacustris strain NIES-144.</title>
        <authorList>
            <person name="Morimoto D."/>
            <person name="Nakagawa S."/>
            <person name="Yoshida T."/>
            <person name="Sawayama S."/>
        </authorList>
    </citation>
    <scope>NUCLEOTIDE SEQUENCE [LARGE SCALE GENOMIC DNA]</scope>
    <source>
        <strain evidence="1 2">NIES-144</strain>
    </source>
</reference>